<organism evidence="8 9">
    <name type="scientific">Celerinatantimonas diazotrophica</name>
    <dbReference type="NCBI Taxonomy" id="412034"/>
    <lineage>
        <taxon>Bacteria</taxon>
        <taxon>Pseudomonadati</taxon>
        <taxon>Pseudomonadota</taxon>
        <taxon>Gammaproteobacteria</taxon>
        <taxon>Celerinatantimonadaceae</taxon>
        <taxon>Celerinatantimonas</taxon>
    </lineage>
</organism>
<dbReference type="Gene3D" id="3.40.50.150">
    <property type="entry name" value="Vaccinia Virus protein VP39"/>
    <property type="match status" value="1"/>
</dbReference>
<dbReference type="PANTHER" id="PTHR24422:SF26">
    <property type="entry name" value="CHEMOTAXIS PROTEIN METHYLTRANSFERASE"/>
    <property type="match status" value="1"/>
</dbReference>
<dbReference type="EC" id="2.1.1.80" evidence="5"/>
<feature type="binding site" evidence="6">
    <location>
        <begin position="204"/>
        <end position="205"/>
    </location>
    <ligand>
        <name>S-adenosyl-L-methionine</name>
        <dbReference type="ChEBI" id="CHEBI:59789"/>
    </ligand>
</feature>
<feature type="binding site" evidence="6">
    <location>
        <position position="78"/>
    </location>
    <ligand>
        <name>S-adenosyl-L-methionine</name>
        <dbReference type="ChEBI" id="CHEBI:59789"/>
    </ligand>
</feature>
<gene>
    <name evidence="8" type="ORF">EV690_1839</name>
</gene>
<dbReference type="SMART" id="SM00138">
    <property type="entry name" value="MeTrc"/>
    <property type="match status" value="1"/>
</dbReference>
<feature type="domain" description="CheR-type methyltransferase" evidence="7">
    <location>
        <begin position="1"/>
        <end position="278"/>
    </location>
</feature>
<keyword evidence="3 5" id="KW-0808">Transferase</keyword>
<evidence type="ECO:0000259" key="7">
    <source>
        <dbReference type="PROSITE" id="PS50123"/>
    </source>
</evidence>
<keyword evidence="9" id="KW-1185">Reference proteome</keyword>
<dbReference type="GO" id="GO:0008983">
    <property type="term" value="F:protein-glutamate O-methyltransferase activity"/>
    <property type="evidence" value="ECO:0007669"/>
    <property type="project" value="UniProtKB-EC"/>
</dbReference>
<dbReference type="Proteomes" id="UP000295565">
    <property type="component" value="Unassembled WGS sequence"/>
</dbReference>
<dbReference type="AlphaFoldDB" id="A0A4V2PRI7"/>
<dbReference type="GO" id="GO:0032259">
    <property type="term" value="P:methylation"/>
    <property type="evidence" value="ECO:0007669"/>
    <property type="project" value="UniProtKB-KW"/>
</dbReference>
<evidence type="ECO:0000313" key="8">
    <source>
        <dbReference type="EMBL" id="TCK58131.1"/>
    </source>
</evidence>
<dbReference type="PIRSF" id="PIRSF000410">
    <property type="entry name" value="CheR"/>
    <property type="match status" value="1"/>
</dbReference>
<evidence type="ECO:0000313" key="9">
    <source>
        <dbReference type="Proteomes" id="UP000295565"/>
    </source>
</evidence>
<evidence type="ECO:0000256" key="1">
    <source>
        <dbReference type="ARBA" id="ARBA00001541"/>
    </source>
</evidence>
<dbReference type="PANTHER" id="PTHR24422">
    <property type="entry name" value="CHEMOTAXIS PROTEIN METHYLTRANSFERASE"/>
    <property type="match status" value="1"/>
</dbReference>
<dbReference type="InterPro" id="IPR050903">
    <property type="entry name" value="Bact_Chemotaxis_MeTrfase"/>
</dbReference>
<comment type="function">
    <text evidence="5">Methylation of the membrane-bound methyl-accepting chemotaxis proteins (MCP) to form gamma-glutamyl methyl ester residues in MCP.</text>
</comment>
<comment type="caution">
    <text evidence="8">The sequence shown here is derived from an EMBL/GenBank/DDBJ whole genome shotgun (WGS) entry which is preliminary data.</text>
</comment>
<evidence type="ECO:0000256" key="3">
    <source>
        <dbReference type="ARBA" id="ARBA00022679"/>
    </source>
</evidence>
<dbReference type="Gene3D" id="1.10.155.10">
    <property type="entry name" value="Chemotaxis receptor methyltransferase CheR, N-terminal domain"/>
    <property type="match status" value="1"/>
</dbReference>
<comment type="catalytic activity">
    <reaction evidence="1 5">
        <text>L-glutamyl-[protein] + S-adenosyl-L-methionine = [protein]-L-glutamate 5-O-methyl ester + S-adenosyl-L-homocysteine</text>
        <dbReference type="Rhea" id="RHEA:24452"/>
        <dbReference type="Rhea" id="RHEA-COMP:10208"/>
        <dbReference type="Rhea" id="RHEA-COMP:10311"/>
        <dbReference type="ChEBI" id="CHEBI:29973"/>
        <dbReference type="ChEBI" id="CHEBI:57856"/>
        <dbReference type="ChEBI" id="CHEBI:59789"/>
        <dbReference type="ChEBI" id="CHEBI:82795"/>
        <dbReference type="EC" id="2.1.1.80"/>
    </reaction>
</comment>
<dbReference type="Pfam" id="PF03705">
    <property type="entry name" value="CheR_N"/>
    <property type="match status" value="1"/>
</dbReference>
<dbReference type="EMBL" id="SMGD01000012">
    <property type="protein sequence ID" value="TCK58131.1"/>
    <property type="molecule type" value="Genomic_DNA"/>
</dbReference>
<dbReference type="InterPro" id="IPR022641">
    <property type="entry name" value="CheR_N"/>
</dbReference>
<feature type="binding site" evidence="6">
    <location>
        <begin position="222"/>
        <end position="223"/>
    </location>
    <ligand>
        <name>S-adenosyl-L-methionine</name>
        <dbReference type="ChEBI" id="CHEBI:59789"/>
    </ligand>
</feature>
<dbReference type="SUPFAM" id="SSF47757">
    <property type="entry name" value="Chemotaxis receptor methyltransferase CheR, N-terminal domain"/>
    <property type="match status" value="1"/>
</dbReference>
<dbReference type="PROSITE" id="PS50123">
    <property type="entry name" value="CHER"/>
    <property type="match status" value="1"/>
</dbReference>
<evidence type="ECO:0000256" key="2">
    <source>
        <dbReference type="ARBA" id="ARBA00022603"/>
    </source>
</evidence>
<proteinExistence type="predicted"/>
<feature type="binding site" evidence="6">
    <location>
        <position position="120"/>
    </location>
    <ligand>
        <name>S-adenosyl-L-methionine</name>
        <dbReference type="ChEBI" id="CHEBI:59789"/>
    </ligand>
</feature>
<dbReference type="OrthoDB" id="9816309at2"/>
<dbReference type="RefSeq" id="WP_131912641.1">
    <property type="nucleotide sequence ID" value="NZ_OU594967.1"/>
</dbReference>
<dbReference type="InterPro" id="IPR000780">
    <property type="entry name" value="CheR_MeTrfase"/>
</dbReference>
<dbReference type="PRINTS" id="PR00996">
    <property type="entry name" value="CHERMTFRASE"/>
</dbReference>
<accession>A0A4V2PRI7</accession>
<dbReference type="SUPFAM" id="SSF53335">
    <property type="entry name" value="S-adenosyl-L-methionine-dependent methyltransferases"/>
    <property type="match status" value="1"/>
</dbReference>
<reference evidence="8 9" key="1">
    <citation type="submission" date="2019-03" db="EMBL/GenBank/DDBJ databases">
        <title>Genomic Encyclopedia of Type Strains, Phase IV (KMG-IV): sequencing the most valuable type-strain genomes for metagenomic binning, comparative biology and taxonomic classification.</title>
        <authorList>
            <person name="Goeker M."/>
        </authorList>
    </citation>
    <scope>NUCLEOTIDE SEQUENCE [LARGE SCALE GENOMIC DNA]</scope>
    <source>
        <strain evidence="8 9">DSM 18577</strain>
    </source>
</reference>
<name>A0A4V2PRI7_9GAMM</name>
<dbReference type="InterPro" id="IPR026024">
    <property type="entry name" value="Chemotaxis_MeTrfase_CheR"/>
</dbReference>
<evidence type="ECO:0000256" key="4">
    <source>
        <dbReference type="ARBA" id="ARBA00022691"/>
    </source>
</evidence>
<protein>
    <recommendedName>
        <fullName evidence="5">Chemotaxis protein methyltransferase</fullName>
        <ecNumber evidence="5">2.1.1.80</ecNumber>
    </recommendedName>
</protein>
<feature type="binding site" evidence="6">
    <location>
        <position position="76"/>
    </location>
    <ligand>
        <name>S-adenosyl-L-methionine</name>
        <dbReference type="ChEBI" id="CHEBI:59789"/>
    </ligand>
</feature>
<keyword evidence="2 5" id="KW-0489">Methyltransferase</keyword>
<dbReference type="InterPro" id="IPR036804">
    <property type="entry name" value="CheR_N_sf"/>
</dbReference>
<dbReference type="InterPro" id="IPR029063">
    <property type="entry name" value="SAM-dependent_MTases_sf"/>
</dbReference>
<sequence length="278" mass="32306">MIGHMEPLKKSDHRRLAVFIDEAAGIQLPEHKRSLIESRLRKRLVVTGKDNFREYLDWALTDRSEQVMLIDVLTTNKTDFFRESNHFDFLQGYLSEQIQNNSSRRSHYRFWSAGCSTGEEPYTLAIVLENLKHDYPGFQYSIEATDIAPSVLDTARRGVYSHDLVHPIPMADRKRYLLRKKTRQMDLVRIVPELRKNIRFTSFNLITGDFNLMGKFDGIFCRNVMIYFSPVQREQIIENFAAAIEMGGLFFIGHSEGLSARQFGFDSPIPTVYRKISL</sequence>
<evidence type="ECO:0000256" key="6">
    <source>
        <dbReference type="PIRSR" id="PIRSR000410-1"/>
    </source>
</evidence>
<feature type="binding site" evidence="6">
    <location>
        <position position="82"/>
    </location>
    <ligand>
        <name>S-adenosyl-L-methionine</name>
        <dbReference type="ChEBI" id="CHEBI:59789"/>
    </ligand>
</feature>
<keyword evidence="4 5" id="KW-0949">S-adenosyl-L-methionine</keyword>
<evidence type="ECO:0000256" key="5">
    <source>
        <dbReference type="PIRNR" id="PIRNR000410"/>
    </source>
</evidence>
<dbReference type="Pfam" id="PF01739">
    <property type="entry name" value="CheR"/>
    <property type="match status" value="1"/>
</dbReference>
<dbReference type="CDD" id="cd02440">
    <property type="entry name" value="AdoMet_MTases"/>
    <property type="match status" value="1"/>
</dbReference>
<feature type="binding site" evidence="6">
    <location>
        <position position="146"/>
    </location>
    <ligand>
        <name>S-adenosyl-L-methionine</name>
        <dbReference type="ChEBI" id="CHEBI:59789"/>
    </ligand>
</feature>
<dbReference type="InterPro" id="IPR022642">
    <property type="entry name" value="CheR_C"/>
</dbReference>